<keyword evidence="3" id="KW-1185">Reference proteome</keyword>
<gene>
    <name evidence="2" type="ORF">J1N35_041455</name>
</gene>
<dbReference type="GO" id="GO:0010073">
    <property type="term" value="P:meristem maintenance"/>
    <property type="evidence" value="ECO:0007669"/>
    <property type="project" value="InterPro"/>
</dbReference>
<dbReference type="PANTHER" id="PTHR46033">
    <property type="entry name" value="PROTEIN MAIN-LIKE 2"/>
    <property type="match status" value="1"/>
</dbReference>
<evidence type="ECO:0000313" key="2">
    <source>
        <dbReference type="EMBL" id="KAH1039712.1"/>
    </source>
</evidence>
<dbReference type="InterPro" id="IPR019557">
    <property type="entry name" value="AminoTfrase-like_pln_mobile"/>
</dbReference>
<feature type="domain" description="Aminotransferase-like plant mobile" evidence="1">
    <location>
        <begin position="42"/>
        <end position="180"/>
    </location>
</feature>
<dbReference type="PANTHER" id="PTHR46033:SF8">
    <property type="entry name" value="PROTEIN MAINTENANCE OF MERISTEMS-LIKE"/>
    <property type="match status" value="1"/>
</dbReference>
<dbReference type="OrthoDB" id="784956at2759"/>
<sequence>MFLRKGAGELLYHVLKGRVNDVGYLSDEHIMSDLEVFGSESAALIRMFDLKYDLISALVEWWRLKTHTFHLLCGECTITLEDVALQLRLLIDYFAVTGFSTLFDHETLCYDLLRHLPYVGEDKLTTLRFSWLKANFEYLPNNATERKLIRAARAYVMHIIEGVLMLDENNNKVHFIYLPLL</sequence>
<evidence type="ECO:0000259" key="1">
    <source>
        <dbReference type="Pfam" id="PF10536"/>
    </source>
</evidence>
<organism evidence="2 3">
    <name type="scientific">Gossypium stocksii</name>
    <dbReference type="NCBI Taxonomy" id="47602"/>
    <lineage>
        <taxon>Eukaryota</taxon>
        <taxon>Viridiplantae</taxon>
        <taxon>Streptophyta</taxon>
        <taxon>Embryophyta</taxon>
        <taxon>Tracheophyta</taxon>
        <taxon>Spermatophyta</taxon>
        <taxon>Magnoliopsida</taxon>
        <taxon>eudicotyledons</taxon>
        <taxon>Gunneridae</taxon>
        <taxon>Pentapetalae</taxon>
        <taxon>rosids</taxon>
        <taxon>malvids</taxon>
        <taxon>Malvales</taxon>
        <taxon>Malvaceae</taxon>
        <taxon>Malvoideae</taxon>
        <taxon>Gossypium</taxon>
    </lineage>
</organism>
<proteinExistence type="predicted"/>
<dbReference type="Pfam" id="PF10536">
    <property type="entry name" value="PMD"/>
    <property type="match status" value="1"/>
</dbReference>
<comment type="caution">
    <text evidence="2">The sequence shown here is derived from an EMBL/GenBank/DDBJ whole genome shotgun (WGS) entry which is preliminary data.</text>
</comment>
<dbReference type="InterPro" id="IPR044824">
    <property type="entry name" value="MAIN-like"/>
</dbReference>
<name>A0A9D3UFV6_9ROSI</name>
<dbReference type="AlphaFoldDB" id="A0A9D3UFV6"/>
<reference evidence="2 3" key="1">
    <citation type="journal article" date="2021" name="Plant Biotechnol. J.">
        <title>Multi-omics assisted identification of the key and species-specific regulatory components of drought-tolerant mechanisms in Gossypium stocksii.</title>
        <authorList>
            <person name="Yu D."/>
            <person name="Ke L."/>
            <person name="Zhang D."/>
            <person name="Wu Y."/>
            <person name="Sun Y."/>
            <person name="Mei J."/>
            <person name="Sun J."/>
            <person name="Sun Y."/>
        </authorList>
    </citation>
    <scope>NUCLEOTIDE SEQUENCE [LARGE SCALE GENOMIC DNA]</scope>
    <source>
        <strain evidence="3">cv. E1</strain>
        <tissue evidence="2">Leaf</tissue>
    </source>
</reference>
<dbReference type="EMBL" id="JAIQCV010000012">
    <property type="protein sequence ID" value="KAH1039712.1"/>
    <property type="molecule type" value="Genomic_DNA"/>
</dbReference>
<accession>A0A9D3UFV6</accession>
<protein>
    <recommendedName>
        <fullName evidence="1">Aminotransferase-like plant mobile domain-containing protein</fullName>
    </recommendedName>
</protein>
<evidence type="ECO:0000313" key="3">
    <source>
        <dbReference type="Proteomes" id="UP000828251"/>
    </source>
</evidence>
<dbReference type="Proteomes" id="UP000828251">
    <property type="component" value="Unassembled WGS sequence"/>
</dbReference>